<accession>A0A6D2IBL9</accession>
<dbReference type="AlphaFoldDB" id="A0A6D2IBL9"/>
<evidence type="ECO:0000313" key="2">
    <source>
        <dbReference type="Proteomes" id="UP000467841"/>
    </source>
</evidence>
<name>A0A6D2IBL9_9BRAS</name>
<comment type="caution">
    <text evidence="1">The sequence shown here is derived from an EMBL/GenBank/DDBJ whole genome shotgun (WGS) entry which is preliminary data.</text>
</comment>
<protein>
    <submittedName>
        <fullName evidence="1">Uncharacterized protein</fullName>
    </submittedName>
</protein>
<dbReference type="Proteomes" id="UP000467841">
    <property type="component" value="Unassembled WGS sequence"/>
</dbReference>
<sequence>MVWLYVRAGRGMLDSWSNSVVVHGTRNVGSGQVKHGTMLPGSNGAMLGARLKWVDCGMMLPGSVRVFGCVLCWIGNCALPGTTAGRWFPGRPTRTVLVRHCMLRGFGCQDQSSLKRS</sequence>
<reference evidence="1" key="1">
    <citation type="submission" date="2020-01" db="EMBL/GenBank/DDBJ databases">
        <authorList>
            <person name="Mishra B."/>
        </authorList>
    </citation>
    <scope>NUCLEOTIDE SEQUENCE [LARGE SCALE GENOMIC DNA]</scope>
</reference>
<evidence type="ECO:0000313" key="1">
    <source>
        <dbReference type="EMBL" id="CAA7025639.1"/>
    </source>
</evidence>
<organism evidence="1 2">
    <name type="scientific">Microthlaspi erraticum</name>
    <dbReference type="NCBI Taxonomy" id="1685480"/>
    <lineage>
        <taxon>Eukaryota</taxon>
        <taxon>Viridiplantae</taxon>
        <taxon>Streptophyta</taxon>
        <taxon>Embryophyta</taxon>
        <taxon>Tracheophyta</taxon>
        <taxon>Spermatophyta</taxon>
        <taxon>Magnoliopsida</taxon>
        <taxon>eudicotyledons</taxon>
        <taxon>Gunneridae</taxon>
        <taxon>Pentapetalae</taxon>
        <taxon>rosids</taxon>
        <taxon>malvids</taxon>
        <taxon>Brassicales</taxon>
        <taxon>Brassicaceae</taxon>
        <taxon>Coluteocarpeae</taxon>
        <taxon>Microthlaspi</taxon>
    </lineage>
</organism>
<gene>
    <name evidence="1" type="ORF">MERR_LOCUS12874</name>
</gene>
<dbReference type="EMBL" id="CACVBM020001021">
    <property type="protein sequence ID" value="CAA7025639.1"/>
    <property type="molecule type" value="Genomic_DNA"/>
</dbReference>
<keyword evidence="2" id="KW-1185">Reference proteome</keyword>
<proteinExistence type="predicted"/>